<name>A0ABX0UJJ9_9BACT</name>
<gene>
    <name evidence="2" type="ORF">FHS68_000731</name>
</gene>
<dbReference type="NCBIfam" id="TIGR02622">
    <property type="entry name" value="CDP_4_6_dhtase"/>
    <property type="match status" value="1"/>
</dbReference>
<keyword evidence="2" id="KW-0456">Lyase</keyword>
<dbReference type="SUPFAM" id="SSF51735">
    <property type="entry name" value="NAD(P)-binding Rossmann-fold domains"/>
    <property type="match status" value="1"/>
</dbReference>
<proteinExistence type="predicted"/>
<sequence>MDYQHLTHYYKGKRVFLTGHTGFKGSWLLNWLYLLGADIKGYSLAPLNDFDLFNAIEGDNMCVSVIGNILDREHFLSEILSFEPDYIFHLAAQPLVRLSYEVPSETFSVNAIGTAHLMDAVRLLKQPCNVILITTDKVYENKEWHYPYREIDRLGGYDPYSASKACAEIIISSYRNSFFNSANYSIHRKAIASARAGNVIGGGDWAQDRIIPDIVRALLKNDKIVVRNPYSIRPWQHVLEPLGGYLHLGTKMTENPILYSDSWNFGPLAEDNLTVESLVKISLSIWGNGNYETPVKKEELHEAGLLKLDINKAMNILKWKPKYNARGAIEKTLEWYKIFENGESISSFTQYQISEFINAKS</sequence>
<dbReference type="InterPro" id="IPR036291">
    <property type="entry name" value="NAD(P)-bd_dom_sf"/>
</dbReference>
<feature type="domain" description="NAD(P)-binding" evidence="1">
    <location>
        <begin position="17"/>
        <end position="331"/>
    </location>
</feature>
<dbReference type="InterPro" id="IPR013445">
    <property type="entry name" value="CDP_4_6_deHydtase"/>
</dbReference>
<evidence type="ECO:0000313" key="3">
    <source>
        <dbReference type="Proteomes" id="UP001179181"/>
    </source>
</evidence>
<dbReference type="Gene3D" id="3.90.25.10">
    <property type="entry name" value="UDP-galactose 4-epimerase, domain 1"/>
    <property type="match status" value="1"/>
</dbReference>
<evidence type="ECO:0000259" key="1">
    <source>
        <dbReference type="Pfam" id="PF16363"/>
    </source>
</evidence>
<comment type="caution">
    <text evidence="2">The sequence shown here is derived from an EMBL/GenBank/DDBJ whole genome shotgun (WGS) entry which is preliminary data.</text>
</comment>
<dbReference type="Proteomes" id="UP001179181">
    <property type="component" value="Unassembled WGS sequence"/>
</dbReference>
<reference evidence="2 3" key="1">
    <citation type="submission" date="2020-03" db="EMBL/GenBank/DDBJ databases">
        <title>Genomic Encyclopedia of Type Strains, Phase IV (KMG-IV): sequencing the most valuable type-strain genomes for metagenomic binning, comparative biology and taxonomic classification.</title>
        <authorList>
            <person name="Goeker M."/>
        </authorList>
    </citation>
    <scope>NUCLEOTIDE SEQUENCE [LARGE SCALE GENOMIC DNA]</scope>
    <source>
        <strain evidence="2 3">DSM 102865</strain>
    </source>
</reference>
<keyword evidence="3" id="KW-1185">Reference proteome</keyword>
<evidence type="ECO:0000313" key="2">
    <source>
        <dbReference type="EMBL" id="NIJ51575.1"/>
    </source>
</evidence>
<dbReference type="EC" id="4.2.1.45" evidence="2"/>
<accession>A0ABX0UJJ9</accession>
<dbReference type="EMBL" id="JAASQJ010000001">
    <property type="protein sequence ID" value="NIJ51575.1"/>
    <property type="molecule type" value="Genomic_DNA"/>
</dbReference>
<protein>
    <submittedName>
        <fullName evidence="2">CDP-glucose 4,6-dehydratase</fullName>
        <ecNumber evidence="2">4.2.1.45</ecNumber>
    </submittedName>
</protein>
<dbReference type="CDD" id="cd05252">
    <property type="entry name" value="CDP_GD_SDR_e"/>
    <property type="match status" value="1"/>
</dbReference>
<dbReference type="PANTHER" id="PTHR43000">
    <property type="entry name" value="DTDP-D-GLUCOSE 4,6-DEHYDRATASE-RELATED"/>
    <property type="match status" value="1"/>
</dbReference>
<organism evidence="2 3">
    <name type="scientific">Dyadobacter arcticus</name>
    <dbReference type="NCBI Taxonomy" id="1078754"/>
    <lineage>
        <taxon>Bacteria</taxon>
        <taxon>Pseudomonadati</taxon>
        <taxon>Bacteroidota</taxon>
        <taxon>Cytophagia</taxon>
        <taxon>Cytophagales</taxon>
        <taxon>Spirosomataceae</taxon>
        <taxon>Dyadobacter</taxon>
    </lineage>
</organism>
<dbReference type="InterPro" id="IPR016040">
    <property type="entry name" value="NAD(P)-bd_dom"/>
</dbReference>
<dbReference type="Pfam" id="PF16363">
    <property type="entry name" value="GDP_Man_Dehyd"/>
    <property type="match status" value="1"/>
</dbReference>
<dbReference type="RefSeq" id="WP_167267286.1">
    <property type="nucleotide sequence ID" value="NZ_JAASQJ010000001.1"/>
</dbReference>
<dbReference type="Gene3D" id="3.40.50.720">
    <property type="entry name" value="NAD(P)-binding Rossmann-like Domain"/>
    <property type="match status" value="1"/>
</dbReference>
<dbReference type="GO" id="GO:0047733">
    <property type="term" value="F:CDP-glucose 4,6-dehydratase activity"/>
    <property type="evidence" value="ECO:0007669"/>
    <property type="project" value="UniProtKB-EC"/>
</dbReference>